<dbReference type="AlphaFoldDB" id="A0A6J4UAH7"/>
<dbReference type="GO" id="GO:0016705">
    <property type="term" value="F:oxidoreductase activity, acting on paired donors, with incorporation or reduction of molecular oxygen"/>
    <property type="evidence" value="ECO:0007669"/>
    <property type="project" value="InterPro"/>
</dbReference>
<dbReference type="Gene3D" id="3.20.20.30">
    <property type="entry name" value="Luciferase-like domain"/>
    <property type="match status" value="1"/>
</dbReference>
<organism evidence="1">
    <name type="scientific">uncultured Thermomicrobiales bacterium</name>
    <dbReference type="NCBI Taxonomy" id="1645740"/>
    <lineage>
        <taxon>Bacteria</taxon>
        <taxon>Pseudomonadati</taxon>
        <taxon>Thermomicrobiota</taxon>
        <taxon>Thermomicrobia</taxon>
        <taxon>Thermomicrobiales</taxon>
        <taxon>environmental samples</taxon>
    </lineage>
</organism>
<evidence type="ECO:0008006" key="2">
    <source>
        <dbReference type="Google" id="ProtNLM"/>
    </source>
</evidence>
<sequence>MLRLAARHADVWDTFPPIPKAATDGMTDTMADRVRHFDGACRDAGRDPAVVRRSTWTGSAALQSEAAFRAWVGEHRALGFTDFTAGLPGPAHHPAVRRIAAAVLPELRGATV</sequence>
<evidence type="ECO:0000313" key="1">
    <source>
        <dbReference type="EMBL" id="CAA9543022.1"/>
    </source>
</evidence>
<dbReference type="SUPFAM" id="SSF51679">
    <property type="entry name" value="Bacterial luciferase-like"/>
    <property type="match status" value="1"/>
</dbReference>
<proteinExistence type="predicted"/>
<accession>A0A6J4UAH7</accession>
<protein>
    <recommendedName>
        <fullName evidence="2">Luciferase-like domain-containing protein</fullName>
    </recommendedName>
</protein>
<name>A0A6J4UAH7_9BACT</name>
<dbReference type="EMBL" id="CADCWL010000005">
    <property type="protein sequence ID" value="CAA9543022.1"/>
    <property type="molecule type" value="Genomic_DNA"/>
</dbReference>
<gene>
    <name evidence="1" type="ORF">AVDCRST_MAG19-64</name>
</gene>
<dbReference type="InterPro" id="IPR036661">
    <property type="entry name" value="Luciferase-like_sf"/>
</dbReference>
<reference evidence="1" key="1">
    <citation type="submission" date="2020-02" db="EMBL/GenBank/DDBJ databases">
        <authorList>
            <person name="Meier V. D."/>
        </authorList>
    </citation>
    <scope>NUCLEOTIDE SEQUENCE</scope>
    <source>
        <strain evidence="1">AVDCRST_MAG19</strain>
    </source>
</reference>